<comment type="caution">
    <text evidence="3">The sequence shown here is derived from an EMBL/GenBank/DDBJ whole genome shotgun (WGS) entry which is preliminary data.</text>
</comment>
<dbReference type="GO" id="GO:0008933">
    <property type="term" value="F:peptidoglycan lytic transglycosylase activity"/>
    <property type="evidence" value="ECO:0007669"/>
    <property type="project" value="TreeGrafter"/>
</dbReference>
<dbReference type="PRINTS" id="PR01217">
    <property type="entry name" value="PRICHEXTENSN"/>
</dbReference>
<dbReference type="InterPro" id="IPR023346">
    <property type="entry name" value="Lysozyme-like_dom_sf"/>
</dbReference>
<feature type="compositionally biased region" description="Low complexity" evidence="1">
    <location>
        <begin position="463"/>
        <end position="475"/>
    </location>
</feature>
<dbReference type="Gene3D" id="1.10.530.10">
    <property type="match status" value="1"/>
</dbReference>
<feature type="compositionally biased region" description="Low complexity" evidence="1">
    <location>
        <begin position="338"/>
        <end position="358"/>
    </location>
</feature>
<gene>
    <name evidence="3" type="ORF">CC117_29210</name>
</gene>
<feature type="compositionally biased region" description="Gly residues" evidence="1">
    <location>
        <begin position="88"/>
        <end position="98"/>
    </location>
</feature>
<feature type="compositionally biased region" description="Low complexity" evidence="1">
    <location>
        <begin position="408"/>
        <end position="421"/>
    </location>
</feature>
<evidence type="ECO:0000259" key="2">
    <source>
        <dbReference type="Pfam" id="PF13406"/>
    </source>
</evidence>
<dbReference type="PANTHER" id="PTHR30163">
    <property type="entry name" value="MEMBRANE-BOUND LYTIC MUREIN TRANSGLYCOSYLASE B"/>
    <property type="match status" value="1"/>
</dbReference>
<evidence type="ECO:0000313" key="4">
    <source>
        <dbReference type="Proteomes" id="UP000179627"/>
    </source>
</evidence>
<reference evidence="4" key="1">
    <citation type="submission" date="2016-07" db="EMBL/GenBank/DDBJ databases">
        <title>Sequence Frankia sp. strain CcI1.17.</title>
        <authorList>
            <person name="Ghodhbane-Gtari F."/>
            <person name="Swanson E."/>
            <person name="Gueddou A."/>
            <person name="Morris K."/>
            <person name="Hezbri K."/>
            <person name="Ktari A."/>
            <person name="Nouioui I."/>
            <person name="Abebe-Akele F."/>
            <person name="Simpson S."/>
            <person name="Thomas K."/>
            <person name="Gtari M."/>
            <person name="Tisa L.S."/>
            <person name="Hurst S."/>
        </authorList>
    </citation>
    <scope>NUCLEOTIDE SEQUENCE [LARGE SCALE GENOMIC DNA]</scope>
    <source>
        <strain evidence="4">Cc1.17</strain>
    </source>
</reference>
<feature type="compositionally biased region" description="Pro residues" evidence="1">
    <location>
        <begin position="396"/>
        <end position="407"/>
    </location>
</feature>
<feature type="region of interest" description="Disordered" evidence="1">
    <location>
        <begin position="277"/>
        <end position="481"/>
    </location>
</feature>
<keyword evidence="4" id="KW-1185">Reference proteome</keyword>
<feature type="compositionally biased region" description="Pro residues" evidence="1">
    <location>
        <begin position="422"/>
        <end position="446"/>
    </location>
</feature>
<dbReference type="Pfam" id="PF13406">
    <property type="entry name" value="SLT_2"/>
    <property type="match status" value="1"/>
</dbReference>
<dbReference type="InterPro" id="IPR043426">
    <property type="entry name" value="MltB-like"/>
</dbReference>
<dbReference type="EMBL" id="MBLM01000165">
    <property type="protein sequence ID" value="OHV29082.1"/>
    <property type="molecule type" value="Genomic_DNA"/>
</dbReference>
<feature type="domain" description="Transglycosylase SLT" evidence="2">
    <location>
        <begin position="197"/>
        <end position="241"/>
    </location>
</feature>
<dbReference type="CDD" id="cd13399">
    <property type="entry name" value="Slt35-like"/>
    <property type="match status" value="1"/>
</dbReference>
<evidence type="ECO:0000256" key="1">
    <source>
        <dbReference type="SAM" id="MobiDB-lite"/>
    </source>
</evidence>
<feature type="compositionally biased region" description="Low complexity" evidence="1">
    <location>
        <begin position="307"/>
        <end position="326"/>
    </location>
</feature>
<evidence type="ECO:0000313" key="3">
    <source>
        <dbReference type="EMBL" id="OHV29082.1"/>
    </source>
</evidence>
<dbReference type="Proteomes" id="UP000179627">
    <property type="component" value="Unassembled WGS sequence"/>
</dbReference>
<organism evidence="3 4">
    <name type="scientific">Parafrankia colletiae</name>
    <dbReference type="NCBI Taxonomy" id="573497"/>
    <lineage>
        <taxon>Bacteria</taxon>
        <taxon>Bacillati</taxon>
        <taxon>Actinomycetota</taxon>
        <taxon>Actinomycetes</taxon>
        <taxon>Frankiales</taxon>
        <taxon>Frankiaceae</taxon>
        <taxon>Parafrankia</taxon>
    </lineage>
</organism>
<feature type="compositionally biased region" description="Pro residues" evidence="1">
    <location>
        <begin position="359"/>
        <end position="381"/>
    </location>
</feature>
<feature type="region of interest" description="Disordered" evidence="1">
    <location>
        <begin position="74"/>
        <end position="99"/>
    </location>
</feature>
<proteinExistence type="predicted"/>
<dbReference type="SUPFAM" id="SSF53955">
    <property type="entry name" value="Lysozyme-like"/>
    <property type="match status" value="1"/>
</dbReference>
<feature type="compositionally biased region" description="Pro residues" evidence="1">
    <location>
        <begin position="327"/>
        <end position="337"/>
    </location>
</feature>
<name>A0A1S1Q7J7_9ACTN</name>
<dbReference type="RefSeq" id="WP_071091262.1">
    <property type="nucleotide sequence ID" value="NZ_MBLM01000165.1"/>
</dbReference>
<protein>
    <recommendedName>
        <fullName evidence="2">Transglycosylase SLT domain-containing protein</fullName>
    </recommendedName>
</protein>
<accession>A0A1S1Q7J7</accession>
<dbReference type="AlphaFoldDB" id="A0A1S1Q7J7"/>
<dbReference type="GO" id="GO:0009253">
    <property type="term" value="P:peptidoglycan catabolic process"/>
    <property type="evidence" value="ECO:0007669"/>
    <property type="project" value="TreeGrafter"/>
</dbReference>
<sequence length="481" mass="47395">MSLAAGVLLCCAAATPRDGYGTSEIDQQRPRPGVWAVPELVPNGAGPTDPSTVSTDALAAAAAEAAAAAAAGAVEPGAESGVRRSGATGAGRSSGGSGAVPITLSTTAKGIPARVLTAYKEAADQLAADQPGCHLPWELLAAIGKVESGHAAGRPLAVDGTVTRPILGPALNGLGDVALIRDTDDGALDGDTRYDRAVGPMQFIPTTWAVSGRDGNGDGRRDPHNIHDATLAAGHYLCAHGRDLADPDQLRAAIHSYNPSDAYVRTVLTWMAGYRQGGATAQPGDTSTPDALPITRLTPNAVPPATAPNADTPIPTAPASTTAPVPTAVPTPNPSPEIPSSSPEIPSSSPGGPSSSPGSPSPSPGSPDTPVPPPSGPPSETPTPGATPVQPASPTEQPPAAPAPAPTRTPSSPTVPTVPAEPSSPVPPSPVPPSPPASPSSPPPAAPATTAVATPSPPPNPASTPSSADTAPEPTVSEPRG</sequence>
<dbReference type="InterPro" id="IPR031304">
    <property type="entry name" value="SLT_2"/>
</dbReference>
<dbReference type="PANTHER" id="PTHR30163:SF8">
    <property type="entry name" value="LYTIC MUREIN TRANSGLYCOSYLASE"/>
    <property type="match status" value="1"/>
</dbReference>
<feature type="compositionally biased region" description="Low complexity" evidence="1">
    <location>
        <begin position="382"/>
        <end position="395"/>
    </location>
</feature>